<evidence type="ECO:0000313" key="2">
    <source>
        <dbReference type="EMBL" id="KEZ90579.1"/>
    </source>
</evidence>
<accession>A0A084JNP5</accession>
<dbReference type="InterPro" id="IPR029039">
    <property type="entry name" value="Flavoprotein-like_sf"/>
</dbReference>
<dbReference type="Proteomes" id="UP000028525">
    <property type="component" value="Unassembled WGS sequence"/>
</dbReference>
<evidence type="ECO:0000259" key="1">
    <source>
        <dbReference type="PROSITE" id="PS50902"/>
    </source>
</evidence>
<protein>
    <submittedName>
        <fullName evidence="2">Flavodoxin</fullName>
    </submittedName>
</protein>
<comment type="caution">
    <text evidence="2">The sequence shown here is derived from an EMBL/GenBank/DDBJ whole genome shotgun (WGS) entry which is preliminary data.</text>
</comment>
<feature type="domain" description="Flavodoxin-like" evidence="1">
    <location>
        <begin position="3"/>
        <end position="158"/>
    </location>
</feature>
<dbReference type="AlphaFoldDB" id="A0A084JNP5"/>
<organism evidence="2 3">
    <name type="scientific">Lacrimispora celerecrescens</name>
    <dbReference type="NCBI Taxonomy" id="29354"/>
    <lineage>
        <taxon>Bacteria</taxon>
        <taxon>Bacillati</taxon>
        <taxon>Bacillota</taxon>
        <taxon>Clostridia</taxon>
        <taxon>Lachnospirales</taxon>
        <taxon>Lachnospiraceae</taxon>
        <taxon>Lacrimispora</taxon>
    </lineage>
</organism>
<dbReference type="InterPro" id="IPR001226">
    <property type="entry name" value="Flavodoxin_CS"/>
</dbReference>
<dbReference type="PANTHER" id="PTHR39201:SF1">
    <property type="entry name" value="FLAVODOXIN-LIKE DOMAIN-CONTAINING PROTEIN"/>
    <property type="match status" value="1"/>
</dbReference>
<dbReference type="PROSITE" id="PS00201">
    <property type="entry name" value="FLAVODOXIN"/>
    <property type="match status" value="1"/>
</dbReference>
<dbReference type="InterPro" id="IPR008254">
    <property type="entry name" value="Flavodoxin/NO_synth"/>
</dbReference>
<proteinExistence type="predicted"/>
<dbReference type="GO" id="GO:0010181">
    <property type="term" value="F:FMN binding"/>
    <property type="evidence" value="ECO:0007669"/>
    <property type="project" value="InterPro"/>
</dbReference>
<dbReference type="GO" id="GO:0009055">
    <property type="term" value="F:electron transfer activity"/>
    <property type="evidence" value="ECO:0007669"/>
    <property type="project" value="InterPro"/>
</dbReference>
<dbReference type="STRING" id="29354.IO98_07310"/>
<dbReference type="SUPFAM" id="SSF52218">
    <property type="entry name" value="Flavoproteins"/>
    <property type="match status" value="1"/>
</dbReference>
<keyword evidence="3" id="KW-1185">Reference proteome</keyword>
<reference evidence="2 3" key="1">
    <citation type="submission" date="2014-07" db="EMBL/GenBank/DDBJ databases">
        <title>Draft genome of Clostridium celerecrescens 152B isolated from sediments associated with methane hydrate from Krishna Godavari basin.</title>
        <authorList>
            <person name="Honkalas V.S."/>
            <person name="Dabir A.P."/>
            <person name="Arora P."/>
            <person name="Dhakephalkar P.K."/>
        </authorList>
    </citation>
    <scope>NUCLEOTIDE SEQUENCE [LARGE SCALE GENOMIC DNA]</scope>
    <source>
        <strain evidence="2 3">152B</strain>
    </source>
</reference>
<dbReference type="Pfam" id="PF12682">
    <property type="entry name" value="Flavodoxin_4"/>
    <property type="match status" value="1"/>
</dbReference>
<dbReference type="GO" id="GO:0016651">
    <property type="term" value="F:oxidoreductase activity, acting on NAD(P)H"/>
    <property type="evidence" value="ECO:0007669"/>
    <property type="project" value="UniProtKB-ARBA"/>
</dbReference>
<name>A0A084JNP5_9FIRM</name>
<gene>
    <name evidence="2" type="ORF">IO98_07310</name>
</gene>
<dbReference type="PROSITE" id="PS50902">
    <property type="entry name" value="FLAVODOXIN_LIKE"/>
    <property type="match status" value="1"/>
</dbReference>
<dbReference type="RefSeq" id="WP_038279670.1">
    <property type="nucleotide sequence ID" value="NZ_JPME01000010.1"/>
</dbReference>
<sequence>MSTLVVYFSFTGSTRSIAKKIAETLGADITELKTSKDYPTEGFRKYFWGGKSVIFGEKPELINKRIDLSQYDTIIIGTPVWAGSFTPPIKSFISQYKIQGKRIALFASHAGGGAQKCFTRLKKELSGNEFIGEIDFAEPKKSLEENLSETVKWAKCLPMEMQ</sequence>
<dbReference type="OrthoDB" id="9806505at2"/>
<evidence type="ECO:0000313" key="3">
    <source>
        <dbReference type="Proteomes" id="UP000028525"/>
    </source>
</evidence>
<dbReference type="EMBL" id="JPME01000010">
    <property type="protein sequence ID" value="KEZ90579.1"/>
    <property type="molecule type" value="Genomic_DNA"/>
</dbReference>
<dbReference type="PANTHER" id="PTHR39201">
    <property type="entry name" value="EXPORTED PROTEIN-RELATED"/>
    <property type="match status" value="1"/>
</dbReference>
<dbReference type="Gene3D" id="3.40.50.360">
    <property type="match status" value="1"/>
</dbReference>